<dbReference type="eggNOG" id="COG1044">
    <property type="taxonomic scope" value="Bacteria"/>
</dbReference>
<dbReference type="Proteomes" id="UP000019402">
    <property type="component" value="Unassembled WGS sequence"/>
</dbReference>
<feature type="coiled-coil region" evidence="1">
    <location>
        <begin position="315"/>
        <end position="342"/>
    </location>
</feature>
<name>W7YIM7_9BACT</name>
<evidence type="ECO:0000313" key="2">
    <source>
        <dbReference type="EMBL" id="GAF02394.1"/>
    </source>
</evidence>
<dbReference type="AlphaFoldDB" id="W7YIM7"/>
<sequence>MRTITLLALIFMNIIKINSQTLKGDKLEFNSSANKKIEWFTSSYENGFGHKIYNSDPGGKTLLNIDARHNSNTWTNALTITSQGKIGVGTMDPAYLFQVNGTASFLNIVTINNKLGIGTNEPAAKLHLYESQELGSNLNDTKLLIRISGKCGVGNTVMNNIWLKRDFQGSDWLSTRLHNGISIDASYLSPGTDTRTWWERDPYNNIQSWGNGNKVYMTLKSGNLGLGTEETGPHRFAVEGSIGAREIQVEASGWSDFVFTNEYELMSLEETEQFILKNKHLPDIPKESEVLEKGINLGEMDAKLLQKIEELTLYIIEQNKLNQIQQVKIKQLENKLNSLKKK</sequence>
<protein>
    <submittedName>
        <fullName evidence="2">Uncharacterized protein</fullName>
    </submittedName>
</protein>
<comment type="caution">
    <text evidence="2">The sequence shown here is derived from an EMBL/GenBank/DDBJ whole genome shotgun (WGS) entry which is preliminary data.</text>
</comment>
<evidence type="ECO:0000313" key="3">
    <source>
        <dbReference type="Proteomes" id="UP000019402"/>
    </source>
</evidence>
<dbReference type="EMBL" id="BAMD01000009">
    <property type="protein sequence ID" value="GAF02394.1"/>
    <property type="molecule type" value="Genomic_DNA"/>
</dbReference>
<dbReference type="STRING" id="869213.GCA_000517085_03464"/>
<keyword evidence="1" id="KW-0175">Coiled coil</keyword>
<keyword evidence="3" id="KW-1185">Reference proteome</keyword>
<evidence type="ECO:0000256" key="1">
    <source>
        <dbReference type="SAM" id="Coils"/>
    </source>
</evidence>
<gene>
    <name evidence="2" type="ORF">JCM21142_31028</name>
</gene>
<accession>W7YIM7</accession>
<organism evidence="2 3">
    <name type="scientific">Saccharicrinis fermentans DSM 9555 = JCM 21142</name>
    <dbReference type="NCBI Taxonomy" id="869213"/>
    <lineage>
        <taxon>Bacteria</taxon>
        <taxon>Pseudomonadati</taxon>
        <taxon>Bacteroidota</taxon>
        <taxon>Bacteroidia</taxon>
        <taxon>Marinilabiliales</taxon>
        <taxon>Marinilabiliaceae</taxon>
        <taxon>Saccharicrinis</taxon>
    </lineage>
</organism>
<proteinExistence type="predicted"/>
<reference evidence="2 3" key="1">
    <citation type="journal article" date="2014" name="Genome Announc.">
        <title>Draft Genome Sequence of Cytophaga fermentans JCM 21142T, a Facultative Anaerobe Isolated from Marine Mud.</title>
        <authorList>
            <person name="Starns D."/>
            <person name="Oshima K."/>
            <person name="Suda W."/>
            <person name="Iino T."/>
            <person name="Yuki M."/>
            <person name="Inoue J."/>
            <person name="Kitamura K."/>
            <person name="Iida T."/>
            <person name="Darby A."/>
            <person name="Hattori M."/>
            <person name="Ohkuma M."/>
        </authorList>
    </citation>
    <scope>NUCLEOTIDE SEQUENCE [LARGE SCALE GENOMIC DNA]</scope>
    <source>
        <strain evidence="2 3">JCM 21142</strain>
    </source>
</reference>